<reference evidence="2" key="2">
    <citation type="submission" date="2022-01" db="EMBL/GenBank/DDBJ databases">
        <authorList>
            <person name="Yamashiro T."/>
            <person name="Shiraishi A."/>
            <person name="Satake H."/>
            <person name="Nakayama K."/>
        </authorList>
    </citation>
    <scope>NUCLEOTIDE SEQUENCE</scope>
</reference>
<protein>
    <submittedName>
        <fullName evidence="2">Uncharacterized protein</fullName>
    </submittedName>
</protein>
<dbReference type="EMBL" id="BQNB010012015">
    <property type="protein sequence ID" value="GJS98090.1"/>
    <property type="molecule type" value="Genomic_DNA"/>
</dbReference>
<reference evidence="2" key="1">
    <citation type="journal article" date="2022" name="Int. J. Mol. Sci.">
        <title>Draft Genome of Tanacetum Coccineum: Genomic Comparison of Closely Related Tanacetum-Family Plants.</title>
        <authorList>
            <person name="Yamashiro T."/>
            <person name="Shiraishi A."/>
            <person name="Nakayama K."/>
            <person name="Satake H."/>
        </authorList>
    </citation>
    <scope>NUCLEOTIDE SEQUENCE</scope>
</reference>
<evidence type="ECO:0000313" key="3">
    <source>
        <dbReference type="Proteomes" id="UP001151760"/>
    </source>
</evidence>
<gene>
    <name evidence="2" type="ORF">Tco_0819260</name>
</gene>
<proteinExistence type="predicted"/>
<keyword evidence="1" id="KW-0732">Signal</keyword>
<evidence type="ECO:0000256" key="1">
    <source>
        <dbReference type="SAM" id="SignalP"/>
    </source>
</evidence>
<organism evidence="2 3">
    <name type="scientific">Tanacetum coccineum</name>
    <dbReference type="NCBI Taxonomy" id="301880"/>
    <lineage>
        <taxon>Eukaryota</taxon>
        <taxon>Viridiplantae</taxon>
        <taxon>Streptophyta</taxon>
        <taxon>Embryophyta</taxon>
        <taxon>Tracheophyta</taxon>
        <taxon>Spermatophyta</taxon>
        <taxon>Magnoliopsida</taxon>
        <taxon>eudicotyledons</taxon>
        <taxon>Gunneridae</taxon>
        <taxon>Pentapetalae</taxon>
        <taxon>asterids</taxon>
        <taxon>campanulids</taxon>
        <taxon>Asterales</taxon>
        <taxon>Asteraceae</taxon>
        <taxon>Asteroideae</taxon>
        <taxon>Anthemideae</taxon>
        <taxon>Anthemidinae</taxon>
        <taxon>Tanacetum</taxon>
    </lineage>
</organism>
<feature type="chain" id="PRO_5046691454" evidence="1">
    <location>
        <begin position="25"/>
        <end position="85"/>
    </location>
</feature>
<sequence>MAILNKKSMLFLLATTLLICSSHADDHLSSAGMEERAFTVKTFVEKIIPFIRSEYPKRIKKGLDFIKELDGSISTSCTKRALKIS</sequence>
<keyword evidence="3" id="KW-1185">Reference proteome</keyword>
<dbReference type="Proteomes" id="UP001151760">
    <property type="component" value="Unassembled WGS sequence"/>
</dbReference>
<feature type="signal peptide" evidence="1">
    <location>
        <begin position="1"/>
        <end position="24"/>
    </location>
</feature>
<comment type="caution">
    <text evidence="2">The sequence shown here is derived from an EMBL/GenBank/DDBJ whole genome shotgun (WGS) entry which is preliminary data.</text>
</comment>
<accession>A0ABQ5A6Y3</accession>
<name>A0ABQ5A6Y3_9ASTR</name>
<evidence type="ECO:0000313" key="2">
    <source>
        <dbReference type="EMBL" id="GJS98090.1"/>
    </source>
</evidence>